<dbReference type="EMBL" id="JRMQ02000023">
    <property type="protein sequence ID" value="TLD99292.1"/>
    <property type="molecule type" value="Genomic_DNA"/>
</dbReference>
<sequence length="162" mass="18697">MNNKQLINRLKSNAELAMASYGYFHLIGKNFDNKRNKTEVKRTIALHDILDSTYKGYVTSEHTTLINPEELDGDFAPIQTKNFFDRYELIKHCPNTDSGFSATLFGEKRKQTHTESKEVSYTADYGYTNYTLAIRGTEFKLEQIQDLLNDYYIGTNNDRKAA</sequence>
<proteinExistence type="predicted"/>
<accession>A0A4V6I3A6</accession>
<dbReference type="OrthoDB" id="5326003at2"/>
<gene>
    <name evidence="1" type="ORF">LS65_009420</name>
</gene>
<keyword evidence="2" id="KW-1185">Reference proteome</keyword>
<reference evidence="1 2" key="1">
    <citation type="journal article" date="2014" name="Genome Announc.">
        <title>Draft genome sequences of eight enterohepatic helicobacter species isolated from both laboratory and wild rodents.</title>
        <authorList>
            <person name="Sheh A."/>
            <person name="Shen Z."/>
            <person name="Fox J.G."/>
        </authorList>
    </citation>
    <scope>NUCLEOTIDE SEQUENCE [LARGE SCALE GENOMIC DNA]</scope>
    <source>
        <strain evidence="1 2">MIT 01-6451</strain>
    </source>
</reference>
<comment type="caution">
    <text evidence="1">The sequence shown here is derived from an EMBL/GenBank/DDBJ whole genome shotgun (WGS) entry which is preliminary data.</text>
</comment>
<dbReference type="STRING" id="425400.LS65_10570"/>
<dbReference type="RefSeq" id="WP_138129859.1">
    <property type="nucleotide sequence ID" value="NZ_CAMRWY010000022.1"/>
</dbReference>
<evidence type="ECO:0000313" key="2">
    <source>
        <dbReference type="Proteomes" id="UP000029707"/>
    </source>
</evidence>
<dbReference type="Proteomes" id="UP000029707">
    <property type="component" value="Unassembled WGS sequence"/>
</dbReference>
<dbReference type="AlphaFoldDB" id="A0A4V6I3A6"/>
<name>A0A4V6I3A6_9HELI</name>
<organism evidence="1 2">
    <name type="scientific">Helicobacter japonicus</name>
    <dbReference type="NCBI Taxonomy" id="425400"/>
    <lineage>
        <taxon>Bacteria</taxon>
        <taxon>Pseudomonadati</taxon>
        <taxon>Campylobacterota</taxon>
        <taxon>Epsilonproteobacteria</taxon>
        <taxon>Campylobacterales</taxon>
        <taxon>Helicobacteraceae</taxon>
        <taxon>Helicobacter</taxon>
    </lineage>
</organism>
<evidence type="ECO:0000313" key="1">
    <source>
        <dbReference type="EMBL" id="TLD99292.1"/>
    </source>
</evidence>
<protein>
    <submittedName>
        <fullName evidence="1">Uncharacterized protein</fullName>
    </submittedName>
</protein>